<evidence type="ECO:0000313" key="4">
    <source>
        <dbReference type="Proteomes" id="UP001295794"/>
    </source>
</evidence>
<keyword evidence="4" id="KW-1185">Reference proteome</keyword>
<protein>
    <submittedName>
        <fullName evidence="2">Uncharacterized protein</fullName>
    </submittedName>
</protein>
<dbReference type="AlphaFoldDB" id="A0AAD2GSW2"/>
<accession>A0AAD2GSW2</accession>
<dbReference type="EMBL" id="CAVNYO010000405">
    <property type="protein sequence ID" value="CAK5275694.1"/>
    <property type="molecule type" value="Genomic_DNA"/>
</dbReference>
<gene>
    <name evidence="2" type="ORF">MYCIT1_LOCUS1718</name>
    <name evidence="3" type="ORF">MYCIT1_LOCUS23606</name>
</gene>
<evidence type="ECO:0000313" key="3">
    <source>
        <dbReference type="EMBL" id="CAK5275694.1"/>
    </source>
</evidence>
<evidence type="ECO:0000256" key="1">
    <source>
        <dbReference type="SAM" id="MobiDB-lite"/>
    </source>
</evidence>
<comment type="caution">
    <text evidence="2">The sequence shown here is derived from an EMBL/GenBank/DDBJ whole genome shotgun (WGS) entry which is preliminary data.</text>
</comment>
<reference evidence="2" key="1">
    <citation type="submission" date="2023-11" db="EMBL/GenBank/DDBJ databases">
        <authorList>
            <person name="De Vega J J."/>
            <person name="De Vega J J."/>
        </authorList>
    </citation>
    <scope>NUCLEOTIDE SEQUENCE</scope>
</reference>
<dbReference type="Proteomes" id="UP001295794">
    <property type="component" value="Unassembled WGS sequence"/>
</dbReference>
<proteinExistence type="predicted"/>
<feature type="region of interest" description="Disordered" evidence="1">
    <location>
        <begin position="69"/>
        <end position="93"/>
    </location>
</feature>
<evidence type="ECO:0000313" key="2">
    <source>
        <dbReference type="EMBL" id="CAK5262747.1"/>
    </source>
</evidence>
<dbReference type="EMBL" id="CAVNYO010000024">
    <property type="protein sequence ID" value="CAK5262747.1"/>
    <property type="molecule type" value="Genomic_DNA"/>
</dbReference>
<organism evidence="2 4">
    <name type="scientific">Mycena citricolor</name>
    <dbReference type="NCBI Taxonomy" id="2018698"/>
    <lineage>
        <taxon>Eukaryota</taxon>
        <taxon>Fungi</taxon>
        <taxon>Dikarya</taxon>
        <taxon>Basidiomycota</taxon>
        <taxon>Agaricomycotina</taxon>
        <taxon>Agaricomycetes</taxon>
        <taxon>Agaricomycetidae</taxon>
        <taxon>Agaricales</taxon>
        <taxon>Marasmiineae</taxon>
        <taxon>Mycenaceae</taxon>
        <taxon>Mycena</taxon>
    </lineage>
</organism>
<sequence>MVSDVSATLVETTTSRLPSGGGWKTCICFSLGRSEYRGTTCIGTSQPFESSPSSLSNWCSSLSSSSVSSASGSSSPIPSSTSRASSPDPSSTSSASTSAASCAFVLFSHPPLPLQSLGTELGLQLSANSSDLILSGQKDQNAARRQTRVDFGRFLDSLRDVVTDGPPAEMNRYWVLTGLDDDERWRGWEERLVLYKVVRS</sequence>
<name>A0AAD2GSW2_9AGAR</name>